<dbReference type="Proteomes" id="UP000231567">
    <property type="component" value="Unassembled WGS sequence"/>
</dbReference>
<reference evidence="8 9" key="1">
    <citation type="submission" date="2017-09" db="EMBL/GenBank/DDBJ databases">
        <title>Depth-based differentiation of microbial function through sediment-hosted aquifers and enrichment of novel symbionts in the deep terrestrial subsurface.</title>
        <authorList>
            <person name="Probst A.J."/>
            <person name="Ladd B."/>
            <person name="Jarett J.K."/>
            <person name="Geller-Mcgrath D.E."/>
            <person name="Sieber C.M."/>
            <person name="Emerson J.B."/>
            <person name="Anantharaman K."/>
            <person name="Thomas B.C."/>
            <person name="Malmstrom R."/>
            <person name="Stieglmeier M."/>
            <person name="Klingl A."/>
            <person name="Woyke T."/>
            <person name="Ryan C.M."/>
            <person name="Banfield J.F."/>
        </authorList>
    </citation>
    <scope>NUCLEOTIDE SEQUENCE [LARGE SCALE GENOMIC DNA]</scope>
    <source>
        <strain evidence="8">CG23_combo_of_CG06-09_8_20_14_all_40_13</strain>
    </source>
</reference>
<evidence type="ECO:0000256" key="1">
    <source>
        <dbReference type="ARBA" id="ARBA00006598"/>
    </source>
</evidence>
<name>A0A2G9YR20_9BACT</name>
<keyword evidence="3 5" id="KW-0687">Ribonucleoprotein</keyword>
<evidence type="ECO:0000256" key="4">
    <source>
        <dbReference type="ARBA" id="ARBA00071664"/>
    </source>
</evidence>
<dbReference type="InterPro" id="IPR037229">
    <property type="entry name" value="Ribosomal_bL35_sf"/>
</dbReference>
<gene>
    <name evidence="5" type="primary">rpmI</name>
    <name evidence="8" type="ORF">COX39_01665</name>
</gene>
<dbReference type="GO" id="GO:0006412">
    <property type="term" value="P:translation"/>
    <property type="evidence" value="ECO:0007669"/>
    <property type="project" value="UniProtKB-UniRule"/>
</dbReference>
<evidence type="ECO:0000313" key="9">
    <source>
        <dbReference type="Proteomes" id="UP000231567"/>
    </source>
</evidence>
<dbReference type="Gene3D" id="4.10.410.60">
    <property type="match status" value="1"/>
</dbReference>
<keyword evidence="2 5" id="KW-0689">Ribosomal protein</keyword>
<dbReference type="EMBL" id="PCRM01000025">
    <property type="protein sequence ID" value="PIP21689.1"/>
    <property type="molecule type" value="Genomic_DNA"/>
</dbReference>
<comment type="similarity">
    <text evidence="1 5 6">Belongs to the bacterial ribosomal protein bL35 family.</text>
</comment>
<dbReference type="PANTHER" id="PTHR33343:SF1">
    <property type="entry name" value="LARGE RIBOSOMAL SUBUNIT PROTEIN BL35M"/>
    <property type="match status" value="1"/>
</dbReference>
<evidence type="ECO:0000256" key="2">
    <source>
        <dbReference type="ARBA" id="ARBA00022980"/>
    </source>
</evidence>
<evidence type="ECO:0000313" key="8">
    <source>
        <dbReference type="EMBL" id="PIP21689.1"/>
    </source>
</evidence>
<evidence type="ECO:0000256" key="3">
    <source>
        <dbReference type="ARBA" id="ARBA00023274"/>
    </source>
</evidence>
<feature type="compositionally biased region" description="Basic residues" evidence="7">
    <location>
        <begin position="22"/>
        <end position="44"/>
    </location>
</feature>
<feature type="region of interest" description="Disordered" evidence="7">
    <location>
        <begin position="1"/>
        <end position="56"/>
    </location>
</feature>
<dbReference type="FunFam" id="4.10.410.60:FF:000001">
    <property type="entry name" value="50S ribosomal protein L35"/>
    <property type="match status" value="1"/>
</dbReference>
<organism evidence="8 9">
    <name type="scientific">Candidatus Nealsonbacteria bacterium CG23_combo_of_CG06-09_8_20_14_all_40_13</name>
    <dbReference type="NCBI Taxonomy" id="1974724"/>
    <lineage>
        <taxon>Bacteria</taxon>
        <taxon>Candidatus Nealsoniibacteriota</taxon>
    </lineage>
</organism>
<dbReference type="NCBIfam" id="TIGR00001">
    <property type="entry name" value="rpmI_bact"/>
    <property type="match status" value="1"/>
</dbReference>
<dbReference type="PANTHER" id="PTHR33343">
    <property type="entry name" value="54S RIBOSOMAL PROTEIN BL35M"/>
    <property type="match status" value="1"/>
</dbReference>
<protein>
    <recommendedName>
        <fullName evidence="4 5">Large ribosomal subunit protein bL35</fullName>
    </recommendedName>
</protein>
<dbReference type="InterPro" id="IPR021137">
    <property type="entry name" value="Ribosomal_bL35-like"/>
</dbReference>
<dbReference type="GO" id="GO:0015934">
    <property type="term" value="C:large ribosomal subunit"/>
    <property type="evidence" value="ECO:0007669"/>
    <property type="project" value="TreeGrafter"/>
</dbReference>
<evidence type="ECO:0000256" key="7">
    <source>
        <dbReference type="SAM" id="MobiDB-lite"/>
    </source>
</evidence>
<sequence>MPKLKTSKSATKRLKFTTTGKLLRRHTTSQHLARKKSKRTKKNSGKVENVSPTDKRKIARLVPYCRQG</sequence>
<evidence type="ECO:0000256" key="6">
    <source>
        <dbReference type="RuleBase" id="RU000568"/>
    </source>
</evidence>
<dbReference type="AlphaFoldDB" id="A0A2G9YR20"/>
<dbReference type="InterPro" id="IPR001706">
    <property type="entry name" value="Ribosomal_bL35"/>
</dbReference>
<comment type="caution">
    <text evidence="8">The sequence shown here is derived from an EMBL/GenBank/DDBJ whole genome shotgun (WGS) entry which is preliminary data.</text>
</comment>
<proteinExistence type="inferred from homology"/>
<dbReference type="HAMAP" id="MF_00514">
    <property type="entry name" value="Ribosomal_bL35"/>
    <property type="match status" value="1"/>
</dbReference>
<evidence type="ECO:0000256" key="5">
    <source>
        <dbReference type="HAMAP-Rule" id="MF_00514"/>
    </source>
</evidence>
<dbReference type="Pfam" id="PF01632">
    <property type="entry name" value="Ribosomal_L35p"/>
    <property type="match status" value="1"/>
</dbReference>
<dbReference type="SUPFAM" id="SSF143034">
    <property type="entry name" value="L35p-like"/>
    <property type="match status" value="1"/>
</dbReference>
<accession>A0A2G9YR20</accession>
<dbReference type="PRINTS" id="PR00064">
    <property type="entry name" value="RIBOSOMALL35"/>
</dbReference>
<dbReference type="GO" id="GO:0003735">
    <property type="term" value="F:structural constituent of ribosome"/>
    <property type="evidence" value="ECO:0007669"/>
    <property type="project" value="InterPro"/>
</dbReference>